<dbReference type="eggNOG" id="ENOG50332U8">
    <property type="taxonomic scope" value="Bacteria"/>
</dbReference>
<evidence type="ECO:0000313" key="2">
    <source>
        <dbReference type="Proteomes" id="UP000001062"/>
    </source>
</evidence>
<dbReference type="HOGENOM" id="CLU_174030_1_0_6"/>
<name>F2JUX3_MARM1</name>
<sequence length="88" mass="10044">MNQSDPKKAREAMLAAVENQLKANDPPKVKETFNRLVSIGISKQDSKKYIACALSVEIFGAMQNLEEFNPQRYEQNLDSLPDMPWEDE</sequence>
<keyword evidence="2" id="KW-1185">Reference proteome</keyword>
<dbReference type="EMBL" id="CP002583">
    <property type="protein sequence ID" value="ADZ91627.1"/>
    <property type="molecule type" value="Genomic_DNA"/>
</dbReference>
<dbReference type="Proteomes" id="UP000001062">
    <property type="component" value="Chromosome"/>
</dbReference>
<gene>
    <name evidence="1" type="ordered locus">Marme_2389</name>
</gene>
<organism evidence="1 2">
    <name type="scientific">Marinomonas mediterranea (strain ATCC 700492 / JCM 21426 / NBRC 103028 / MMB-1)</name>
    <dbReference type="NCBI Taxonomy" id="717774"/>
    <lineage>
        <taxon>Bacteria</taxon>
        <taxon>Pseudomonadati</taxon>
        <taxon>Pseudomonadota</taxon>
        <taxon>Gammaproteobacteria</taxon>
        <taxon>Oceanospirillales</taxon>
        <taxon>Oceanospirillaceae</taxon>
        <taxon>Marinomonas</taxon>
    </lineage>
</organism>
<protein>
    <submittedName>
        <fullName evidence="1">Uncharacterized protein</fullName>
    </submittedName>
</protein>
<dbReference type="AlphaFoldDB" id="F2JUX3"/>
<dbReference type="OrthoDB" id="8563970at2"/>
<reference evidence="1 2" key="1">
    <citation type="journal article" date="2012" name="Stand. Genomic Sci.">
        <title>Complete genome sequence of the melanogenic marine bacterium Marinomonas mediterranea type strain (MMB-1(T)).</title>
        <authorList>
            <person name="Lucas-Elio P."/>
            <person name="Goodwin L."/>
            <person name="Woyke T."/>
            <person name="Pitluck S."/>
            <person name="Nolan M."/>
            <person name="Kyrpides N.C."/>
            <person name="Detter J.C."/>
            <person name="Copeland A."/>
            <person name="Teshima H."/>
            <person name="Bruce D."/>
            <person name="Detter C."/>
            <person name="Tapia R."/>
            <person name="Han S."/>
            <person name="Land M.L."/>
            <person name="Ivanova N."/>
            <person name="Mikhailova N."/>
            <person name="Johnston A.W."/>
            <person name="Sanchez-Amat A."/>
        </authorList>
    </citation>
    <scope>NUCLEOTIDE SEQUENCE [LARGE SCALE GENOMIC DNA]</scope>
    <source>
        <strain evidence="2">ATCC 700492 / JCM 21426 / NBRC 103028 / MMB-1</strain>
    </source>
</reference>
<accession>F2JUX3</accession>
<dbReference type="PATRIC" id="fig|717774.3.peg.2468"/>
<evidence type="ECO:0000313" key="1">
    <source>
        <dbReference type="EMBL" id="ADZ91627.1"/>
    </source>
</evidence>
<dbReference type="KEGG" id="mme:Marme_2389"/>
<dbReference type="RefSeq" id="WP_013661531.1">
    <property type="nucleotide sequence ID" value="NC_015276.1"/>
</dbReference>
<proteinExistence type="predicted"/>
<dbReference type="STRING" id="717774.Marme_2389"/>